<proteinExistence type="predicted"/>
<protein>
    <submittedName>
        <fullName evidence="3">Uncharacterized protein</fullName>
    </submittedName>
</protein>
<evidence type="ECO:0000313" key="4">
    <source>
        <dbReference type="Proteomes" id="UP001642464"/>
    </source>
</evidence>
<evidence type="ECO:0000256" key="2">
    <source>
        <dbReference type="SAM" id="MobiDB-lite"/>
    </source>
</evidence>
<organism evidence="3 4">
    <name type="scientific">Durusdinium trenchii</name>
    <dbReference type="NCBI Taxonomy" id="1381693"/>
    <lineage>
        <taxon>Eukaryota</taxon>
        <taxon>Sar</taxon>
        <taxon>Alveolata</taxon>
        <taxon>Dinophyceae</taxon>
        <taxon>Suessiales</taxon>
        <taxon>Symbiodiniaceae</taxon>
        <taxon>Durusdinium</taxon>
    </lineage>
</organism>
<evidence type="ECO:0000313" key="3">
    <source>
        <dbReference type="EMBL" id="CAK9100396.1"/>
    </source>
</evidence>
<accession>A0ABP0RIH6</accession>
<feature type="compositionally biased region" description="Polar residues" evidence="2">
    <location>
        <begin position="1"/>
        <end position="21"/>
    </location>
</feature>
<reference evidence="3 4" key="1">
    <citation type="submission" date="2024-02" db="EMBL/GenBank/DDBJ databases">
        <authorList>
            <person name="Chen Y."/>
            <person name="Shah S."/>
            <person name="Dougan E. K."/>
            <person name="Thang M."/>
            <person name="Chan C."/>
        </authorList>
    </citation>
    <scope>NUCLEOTIDE SEQUENCE [LARGE SCALE GENOMIC DNA]</scope>
</reference>
<feature type="region of interest" description="Disordered" evidence="2">
    <location>
        <begin position="786"/>
        <end position="809"/>
    </location>
</feature>
<feature type="region of interest" description="Disordered" evidence="2">
    <location>
        <begin position="1"/>
        <end position="23"/>
    </location>
</feature>
<feature type="compositionally biased region" description="Polar residues" evidence="2">
    <location>
        <begin position="799"/>
        <end position="809"/>
    </location>
</feature>
<keyword evidence="1" id="KW-0175">Coiled coil</keyword>
<dbReference type="Proteomes" id="UP001642464">
    <property type="component" value="Unassembled WGS sequence"/>
</dbReference>
<evidence type="ECO:0000256" key="1">
    <source>
        <dbReference type="SAM" id="Coils"/>
    </source>
</evidence>
<feature type="coiled-coil region" evidence="1">
    <location>
        <begin position="326"/>
        <end position="401"/>
    </location>
</feature>
<keyword evidence="4" id="KW-1185">Reference proteome</keyword>
<dbReference type="EMBL" id="CAXAMM010041618">
    <property type="protein sequence ID" value="CAK9100396.1"/>
    <property type="molecule type" value="Genomic_DNA"/>
</dbReference>
<name>A0ABP0RIH6_9DINO</name>
<sequence>MTKSFYTQRPASSAERMTSETQDAKEVEVRDSWWVWRVVASKKWVQEIDEEQNVLKQHVQKVESVLNQHVQNVDNLTKSNAMELSTKLQETQSTHSHLAAQIKNVDASCQKHIEDLNRWVSCTRQRLNWVEGGDMMSQLHKGFAKLDKGLETIDQKIGEYNKIQLDITHKLTIQKEMVKKQLQTWDSPDAASTLKRQLSDEIDRKIKPLKDSVEQALEKLQKIEDGQKRLERIDEIEDDMKEKWTLVEAVQTSVEIEFPKITQLEKGMQSLKAEVAGLKTLEATMASRAFVQTLQANLESQLEELKVKTSCREAHEDQQASLPHQLQKQLKKMEGLEAEVAMQKEQVEKISGLEASAAAQKEGLEALKVSMTKHAKQLQTMESLEADVSRQKEQLGTLKVSMTNQEKKQLQKTESLEADMAMQKEQVEKISGREASAAAQKEALEALKVSMTKHAKQLQTMESLEADLSRQLGTLKVSMTNQEKKQLQKTESLEADMAMQKEQVEKISGLEASAAAQKEVLEALKVSMTKHAKQLQTMESLEADLSRQKKQLGTLKVSMTNQEKKQLQKTESLETNVAMQKEQVEKVSGLVASAAAQKEVLEALKVSMTEHAKQLQTMESLEADVSRQKEQLGTLKVSMTNQEKKQLQKTESLEADMAMQKEQVEKISGRLEAEVAAQQGLQQQLDKVKTAVKKQEQQARLSNPGTDPRSAAVESVDLKSKFDLWMQNSNLPRQLEKLKQGLLARLSKLEDALEPLEMERLTGMERTIQQEVLPQLQHLQIRIESLGRGPPQADGGSRGSSSPRFTQTTQPQVCRLSVSLLSGREARIDITSQMRIAALKDAAERELECSIYALFKEERRLDLDKSVGEAQLQDGDALQAVVGQAKAFCGFTWPEKPQDLNSLHRTLSVEQQLHAARDSDESVEQRSKLVKTVQLELHPDKGGTDEAQIWLKEWLKEHLEWFFEPHQVPETLRRKYQGDETV</sequence>
<gene>
    <name evidence="3" type="ORF">SCF082_LOCUS46988</name>
</gene>
<feature type="coiled-coil region" evidence="1">
    <location>
        <begin position="611"/>
        <end position="638"/>
    </location>
</feature>
<comment type="caution">
    <text evidence="3">The sequence shown here is derived from an EMBL/GenBank/DDBJ whole genome shotgun (WGS) entry which is preliminary data.</text>
</comment>
<feature type="coiled-coil region" evidence="1">
    <location>
        <begin position="531"/>
        <end position="558"/>
    </location>
</feature>